<dbReference type="Gene3D" id="3.40.50.920">
    <property type="match status" value="1"/>
</dbReference>
<feature type="domain" description="Transketolase-like pyrimidine-binding" evidence="5">
    <location>
        <begin position="352"/>
        <end position="525"/>
    </location>
</feature>
<evidence type="ECO:0000313" key="6">
    <source>
        <dbReference type="EMBL" id="UZH55187.1"/>
    </source>
</evidence>
<protein>
    <submittedName>
        <fullName evidence="6">Dehydrogenase E1 component subunit alpha/beta</fullName>
    </submittedName>
</protein>
<evidence type="ECO:0000256" key="3">
    <source>
        <dbReference type="ARBA" id="ARBA00023002"/>
    </source>
</evidence>
<dbReference type="Pfam" id="PF02780">
    <property type="entry name" value="Transketolase_C"/>
    <property type="match status" value="1"/>
</dbReference>
<dbReference type="InterPro" id="IPR001017">
    <property type="entry name" value="DH_E1"/>
</dbReference>
<proteinExistence type="predicted"/>
<gene>
    <name evidence="6" type="ORF">JRG66_14725</name>
</gene>
<name>A0ABY6NQJ5_9FLAO</name>
<dbReference type="EMBL" id="CP069620">
    <property type="protein sequence ID" value="UZH55187.1"/>
    <property type="molecule type" value="Genomic_DNA"/>
</dbReference>
<dbReference type="PANTHER" id="PTHR43257:SF2">
    <property type="entry name" value="PYRUVATE DEHYDROGENASE E1 COMPONENT SUBUNIT BETA"/>
    <property type="match status" value="1"/>
</dbReference>
<dbReference type="InterPro" id="IPR033248">
    <property type="entry name" value="Transketolase_C"/>
</dbReference>
<dbReference type="SMART" id="SM00861">
    <property type="entry name" value="Transket_pyr"/>
    <property type="match status" value="1"/>
</dbReference>
<dbReference type="SUPFAM" id="SSF52922">
    <property type="entry name" value="TK C-terminal domain-like"/>
    <property type="match status" value="1"/>
</dbReference>
<keyword evidence="4" id="KW-0786">Thiamine pyrophosphate</keyword>
<dbReference type="SUPFAM" id="SSF52518">
    <property type="entry name" value="Thiamin diphosphate-binding fold (THDP-binding)"/>
    <property type="match status" value="2"/>
</dbReference>
<dbReference type="InterPro" id="IPR009014">
    <property type="entry name" value="Transketo_C/PFOR_II"/>
</dbReference>
<evidence type="ECO:0000256" key="1">
    <source>
        <dbReference type="ARBA" id="ARBA00001964"/>
    </source>
</evidence>
<keyword evidence="3" id="KW-0560">Oxidoreductase</keyword>
<dbReference type="RefSeq" id="WP_265163535.1">
    <property type="nucleotide sequence ID" value="NZ_CP069620.1"/>
</dbReference>
<dbReference type="Pfam" id="PF00676">
    <property type="entry name" value="E1_dh"/>
    <property type="match status" value="1"/>
</dbReference>
<evidence type="ECO:0000259" key="5">
    <source>
        <dbReference type="SMART" id="SM00861"/>
    </source>
</evidence>
<evidence type="ECO:0000256" key="2">
    <source>
        <dbReference type="ARBA" id="ARBA00003906"/>
    </source>
</evidence>
<dbReference type="CDD" id="cd02000">
    <property type="entry name" value="TPP_E1_PDC_ADC_BCADC"/>
    <property type="match status" value="1"/>
</dbReference>
<evidence type="ECO:0000313" key="7">
    <source>
        <dbReference type="Proteomes" id="UP001163981"/>
    </source>
</evidence>
<evidence type="ECO:0000256" key="4">
    <source>
        <dbReference type="ARBA" id="ARBA00023052"/>
    </source>
</evidence>
<accession>A0ABY6NQJ5</accession>
<keyword evidence="7" id="KW-1185">Reference proteome</keyword>
<dbReference type="Pfam" id="PF02779">
    <property type="entry name" value="Transket_pyr"/>
    <property type="match status" value="1"/>
</dbReference>
<sequence length="669" mass="75494">MKIKETSIQPLIEFDRTGFKDEQLLHLYRELLKPRLIEEKMLVLLRQGKISKWFSGIGQEAISIGVTLSLEKDEYILPMHRNLGVFTAREIPLYRLFSQWQGKASGFTKGRDRSFHFGTQQFKIVGMISHLGPQLGVADGIALAHRLQKEQKITAVFTGEGGTSEGDFHEALNIASVWQLPVMFCVENNGYGLSTPTSQQYNCEHLAHRAAGYGMESHIIDGNNILKVYGKVSELAESMRQNPRPVLLEFKTFRMRGHEEASGTKYVPNELMEQWAVKDPVDNFREFLISQKIISEDLDIQFKSEIKQEIDEDLKKANSEAAVDFSETEELNDVYQNFDYESFSHSEETEELRFIDAVSQGLRQSMQRHGNLVLMGQDIAEYGGVFKITENFVEEFGTERVRNTPICESGIVETAMGLSIKGMKAMVEMQFADFVSSGFNPIVNYLAKVHYRWNQNADVVIRMPCGAGVGAGPFHSQTNEAWFTKTPGLKVVYPAFPYDAKGLLNTAFNDPNPVLFFEHKALYRSIRQEVPKDYYTLPFGKAALLREGKDITVISFGAAVHWALETLENHPEINADLLDLRSLQPLDTEAIFSSVKKTGKVIILQEDSVFGGIGSDIAAMIAENCFEALDAPVMRVGSLETPIPFSKALEEGYLPKKRFEEKILELLKY</sequence>
<comment type="cofactor">
    <cofactor evidence="1">
        <name>thiamine diphosphate</name>
        <dbReference type="ChEBI" id="CHEBI:58937"/>
    </cofactor>
</comment>
<organism evidence="6 7">
    <name type="scientific">Salinimicrobium tongyeongense</name>
    <dbReference type="NCBI Taxonomy" id="2809707"/>
    <lineage>
        <taxon>Bacteria</taxon>
        <taxon>Pseudomonadati</taxon>
        <taxon>Bacteroidota</taxon>
        <taxon>Flavobacteriia</taxon>
        <taxon>Flavobacteriales</taxon>
        <taxon>Flavobacteriaceae</taxon>
        <taxon>Salinimicrobium</taxon>
    </lineage>
</organism>
<comment type="function">
    <text evidence="2">E1 component of the 2-oxoglutarate dehydrogenase (OGDH) complex which catalyzes the decarboxylation of 2-oxoglutarate, the first step in the conversion of 2-oxoglutarate to succinyl-CoA and CO(2).</text>
</comment>
<dbReference type="Proteomes" id="UP001163981">
    <property type="component" value="Chromosome"/>
</dbReference>
<dbReference type="Gene3D" id="3.40.50.970">
    <property type="match status" value="2"/>
</dbReference>
<dbReference type="CDD" id="cd07036">
    <property type="entry name" value="TPP_PYR_E1-PDHc-beta_like"/>
    <property type="match status" value="1"/>
</dbReference>
<dbReference type="InterPro" id="IPR029061">
    <property type="entry name" value="THDP-binding"/>
</dbReference>
<reference evidence="6" key="1">
    <citation type="submission" date="2021-02" db="EMBL/GenBank/DDBJ databases">
        <title>Salinimicrobium sp. nov. isolated from seawater in Tongyeong, Republic of Korea.</title>
        <authorList>
            <person name="Lee S.-J."/>
        </authorList>
    </citation>
    <scope>NUCLEOTIDE SEQUENCE</scope>
    <source>
        <strain evidence="6">HN-2-9-2</strain>
    </source>
</reference>
<dbReference type="PANTHER" id="PTHR43257">
    <property type="entry name" value="PYRUVATE DEHYDROGENASE E1 COMPONENT BETA SUBUNIT"/>
    <property type="match status" value="1"/>
</dbReference>
<dbReference type="InterPro" id="IPR005475">
    <property type="entry name" value="Transketolase-like_Pyr-bd"/>
</dbReference>